<sequence>MRSPVITCCDYSDAEIIVEGIPVGVHRCILAARSRFFYDLFKREKSSSEKDGKPRYCMSDFLPYGKVGYEAFLIFLSYLYTGKLKASPLEVSTCVDTGTRAGLTFSGEYYSLEAPGFTNAD</sequence>
<dbReference type="Gene3D" id="3.30.710.10">
    <property type="entry name" value="Potassium Channel Kv1.1, Chain A"/>
    <property type="match status" value="1"/>
</dbReference>
<accession>A0A438D690</accession>
<dbReference type="InterPro" id="IPR000210">
    <property type="entry name" value="BTB/POZ_dom"/>
</dbReference>
<comment type="caution">
    <text evidence="3">The sequence shown here is derived from an EMBL/GenBank/DDBJ whole genome shotgun (WGS) entry which is preliminary data.</text>
</comment>
<gene>
    <name evidence="3" type="primary">NPR3</name>
    <name evidence="3" type="ORF">CK203_100679</name>
</gene>
<feature type="domain" description="BTB" evidence="2">
    <location>
        <begin position="12"/>
        <end position="88"/>
    </location>
</feature>
<comment type="pathway">
    <text evidence="1">Protein modification; protein ubiquitination.</text>
</comment>
<dbReference type="AlphaFoldDB" id="A0A438D690"/>
<evidence type="ECO:0000313" key="3">
    <source>
        <dbReference type="EMBL" id="RVW31005.1"/>
    </source>
</evidence>
<evidence type="ECO:0000259" key="2">
    <source>
        <dbReference type="PROSITE" id="PS50097"/>
    </source>
</evidence>
<reference evidence="3 4" key="1">
    <citation type="journal article" date="2018" name="PLoS Genet.">
        <title>Population sequencing reveals clonal diversity and ancestral inbreeding in the grapevine cultivar Chardonnay.</title>
        <authorList>
            <person name="Roach M.J."/>
            <person name="Johnson D.L."/>
            <person name="Bohlmann J."/>
            <person name="van Vuuren H.J."/>
            <person name="Jones S.J."/>
            <person name="Pretorius I.S."/>
            <person name="Schmidt S.A."/>
            <person name="Borneman A.R."/>
        </authorList>
    </citation>
    <scope>NUCLEOTIDE SEQUENCE [LARGE SCALE GENOMIC DNA]</scope>
    <source>
        <strain evidence="4">cv. Chardonnay</strain>
        <tissue evidence="3">Leaf</tissue>
    </source>
</reference>
<organism evidence="3 4">
    <name type="scientific">Vitis vinifera</name>
    <name type="common">Grape</name>
    <dbReference type="NCBI Taxonomy" id="29760"/>
    <lineage>
        <taxon>Eukaryota</taxon>
        <taxon>Viridiplantae</taxon>
        <taxon>Streptophyta</taxon>
        <taxon>Embryophyta</taxon>
        <taxon>Tracheophyta</taxon>
        <taxon>Spermatophyta</taxon>
        <taxon>Magnoliopsida</taxon>
        <taxon>eudicotyledons</taxon>
        <taxon>Gunneridae</taxon>
        <taxon>Pentapetalae</taxon>
        <taxon>rosids</taxon>
        <taxon>Vitales</taxon>
        <taxon>Vitaceae</taxon>
        <taxon>Viteae</taxon>
        <taxon>Vitis</taxon>
    </lineage>
</organism>
<dbReference type="Pfam" id="PF00651">
    <property type="entry name" value="BTB"/>
    <property type="match status" value="1"/>
</dbReference>
<dbReference type="InterPro" id="IPR011333">
    <property type="entry name" value="SKP1/BTB/POZ_sf"/>
</dbReference>
<dbReference type="EMBL" id="QGNW01001775">
    <property type="protein sequence ID" value="RVW31005.1"/>
    <property type="molecule type" value="Genomic_DNA"/>
</dbReference>
<dbReference type="SUPFAM" id="SSF54695">
    <property type="entry name" value="POZ domain"/>
    <property type="match status" value="1"/>
</dbReference>
<dbReference type="GO" id="GO:2000022">
    <property type="term" value="P:regulation of jasmonic acid mediated signaling pathway"/>
    <property type="evidence" value="ECO:0007669"/>
    <property type="project" value="InterPro"/>
</dbReference>
<dbReference type="GO" id="GO:0009862">
    <property type="term" value="P:systemic acquired resistance, salicylic acid mediated signaling pathway"/>
    <property type="evidence" value="ECO:0007669"/>
    <property type="project" value="InterPro"/>
</dbReference>
<dbReference type="InterPro" id="IPR044292">
    <property type="entry name" value="NPR"/>
</dbReference>
<dbReference type="GO" id="GO:2000031">
    <property type="term" value="P:regulation of salicylic acid mediated signaling pathway"/>
    <property type="evidence" value="ECO:0007669"/>
    <property type="project" value="InterPro"/>
</dbReference>
<dbReference type="PROSITE" id="PS50097">
    <property type="entry name" value="BTB"/>
    <property type="match status" value="1"/>
</dbReference>
<evidence type="ECO:0000313" key="4">
    <source>
        <dbReference type="Proteomes" id="UP000288805"/>
    </source>
</evidence>
<dbReference type="Proteomes" id="UP000288805">
    <property type="component" value="Unassembled WGS sequence"/>
</dbReference>
<name>A0A438D690_VITVI</name>
<proteinExistence type="predicted"/>
<dbReference type="PANTHER" id="PTHR46475">
    <property type="entry name" value="REGULATORY PROTEIN NPR3"/>
    <property type="match status" value="1"/>
</dbReference>
<dbReference type="PANTHER" id="PTHR46475:SF2">
    <property type="entry name" value="REGULATORY PROTEIN NPR3"/>
    <property type="match status" value="1"/>
</dbReference>
<evidence type="ECO:0000256" key="1">
    <source>
        <dbReference type="ARBA" id="ARBA00004906"/>
    </source>
</evidence>
<protein>
    <submittedName>
        <fullName evidence="3">Regulatory protein NPR3</fullName>
    </submittedName>
</protein>
<dbReference type="SMART" id="SM00225">
    <property type="entry name" value="BTB"/>
    <property type="match status" value="1"/>
</dbReference>
<dbReference type="OrthoDB" id="4078635at2759"/>